<proteinExistence type="predicted"/>
<organism evidence="1">
    <name type="scientific">Arundo donax</name>
    <name type="common">Giant reed</name>
    <name type="synonym">Donax arundinaceus</name>
    <dbReference type="NCBI Taxonomy" id="35708"/>
    <lineage>
        <taxon>Eukaryota</taxon>
        <taxon>Viridiplantae</taxon>
        <taxon>Streptophyta</taxon>
        <taxon>Embryophyta</taxon>
        <taxon>Tracheophyta</taxon>
        <taxon>Spermatophyta</taxon>
        <taxon>Magnoliopsida</taxon>
        <taxon>Liliopsida</taxon>
        <taxon>Poales</taxon>
        <taxon>Poaceae</taxon>
        <taxon>PACMAD clade</taxon>
        <taxon>Arundinoideae</taxon>
        <taxon>Arundineae</taxon>
        <taxon>Arundo</taxon>
    </lineage>
</organism>
<dbReference type="AlphaFoldDB" id="A0A0A9C821"/>
<sequence length="85" mass="10223">MQVLFRGTYWFRYWSLLQKEEGRPFIKDVCRRLEITVMEIFTNHGWRSSDRISHRNNLEPVLAFPSSILVQPVIRSYVRLCFCKG</sequence>
<dbReference type="EMBL" id="GBRH01230248">
    <property type="protein sequence ID" value="JAD67647.1"/>
    <property type="molecule type" value="Transcribed_RNA"/>
</dbReference>
<protein>
    <submittedName>
        <fullName evidence="1">Uncharacterized protein</fullName>
    </submittedName>
</protein>
<evidence type="ECO:0000313" key="1">
    <source>
        <dbReference type="EMBL" id="JAD67647.1"/>
    </source>
</evidence>
<reference evidence="1" key="2">
    <citation type="journal article" date="2015" name="Data Brief">
        <title>Shoot transcriptome of the giant reed, Arundo donax.</title>
        <authorList>
            <person name="Barrero R.A."/>
            <person name="Guerrero F.D."/>
            <person name="Moolhuijzen P."/>
            <person name="Goolsby J.A."/>
            <person name="Tidwell J."/>
            <person name="Bellgard S.E."/>
            <person name="Bellgard M.I."/>
        </authorList>
    </citation>
    <scope>NUCLEOTIDE SEQUENCE</scope>
    <source>
        <tissue evidence="1">Shoot tissue taken approximately 20 cm above the soil surface</tissue>
    </source>
</reference>
<accession>A0A0A9C821</accession>
<reference evidence="1" key="1">
    <citation type="submission" date="2014-09" db="EMBL/GenBank/DDBJ databases">
        <authorList>
            <person name="Magalhaes I.L.F."/>
            <person name="Oliveira U."/>
            <person name="Santos F.R."/>
            <person name="Vidigal T.H.D.A."/>
            <person name="Brescovit A.D."/>
            <person name="Santos A.J."/>
        </authorList>
    </citation>
    <scope>NUCLEOTIDE SEQUENCE</scope>
    <source>
        <tissue evidence="1">Shoot tissue taken approximately 20 cm above the soil surface</tissue>
    </source>
</reference>
<name>A0A0A9C821_ARUDO</name>